<keyword evidence="2" id="KW-1185">Reference proteome</keyword>
<reference evidence="1" key="1">
    <citation type="submission" date="2022-09" db="EMBL/GenBank/DDBJ databases">
        <title>Winslowiella arboricola sp. nov., isolated from bleeding cankers on broadleaf hosts.</title>
        <authorList>
            <person name="Brady C."/>
            <person name="Kaur S."/>
            <person name="Crampton B."/>
            <person name="Maddock D."/>
            <person name="Arnold D."/>
            <person name="Denman S."/>
        </authorList>
    </citation>
    <scope>NUCLEOTIDE SEQUENCE</scope>
    <source>
        <strain evidence="1">BAC 15a-03b</strain>
    </source>
</reference>
<comment type="caution">
    <text evidence="1">The sequence shown here is derived from an EMBL/GenBank/DDBJ whole genome shotgun (WGS) entry which is preliminary data.</text>
</comment>
<gene>
    <name evidence="1" type="ORF">N5923_18180</name>
</gene>
<dbReference type="RefSeq" id="WP_267145256.1">
    <property type="nucleotide sequence ID" value="NZ_JAODIM010000043.1"/>
</dbReference>
<name>A0A9J6PRS4_9GAMM</name>
<organism evidence="1 2">
    <name type="scientific">Winslowiella arboricola</name>
    <dbReference type="NCBI Taxonomy" id="2978220"/>
    <lineage>
        <taxon>Bacteria</taxon>
        <taxon>Pseudomonadati</taxon>
        <taxon>Pseudomonadota</taxon>
        <taxon>Gammaproteobacteria</taxon>
        <taxon>Enterobacterales</taxon>
        <taxon>Erwiniaceae</taxon>
        <taxon>Winslowiella</taxon>
    </lineage>
</organism>
<proteinExistence type="predicted"/>
<accession>A0A9J6PRS4</accession>
<protein>
    <submittedName>
        <fullName evidence="1">Uncharacterized protein</fullName>
    </submittedName>
</protein>
<sequence>MAQRELLERGVRRAALLWAGKQTANYQQLYVATGLTEAQAHQRALTLTDQTAIIMAHKFTEAADRDAWALSRMHGMEMDEAHALLLRHAINVLKRGSTDGQ</sequence>
<evidence type="ECO:0000313" key="1">
    <source>
        <dbReference type="EMBL" id="MCU5779414.1"/>
    </source>
</evidence>
<dbReference type="Proteomes" id="UP001064262">
    <property type="component" value="Unassembled WGS sequence"/>
</dbReference>
<dbReference type="EMBL" id="JAODIM010000043">
    <property type="protein sequence ID" value="MCU5779414.1"/>
    <property type="molecule type" value="Genomic_DNA"/>
</dbReference>
<evidence type="ECO:0000313" key="2">
    <source>
        <dbReference type="Proteomes" id="UP001064262"/>
    </source>
</evidence>
<dbReference type="AlphaFoldDB" id="A0A9J6PRS4"/>